<evidence type="ECO:0000313" key="3">
    <source>
        <dbReference type="Proteomes" id="UP001256827"/>
    </source>
</evidence>
<accession>A0ABY9T5J6</accession>
<evidence type="ECO:0000256" key="1">
    <source>
        <dbReference type="SAM" id="Phobius"/>
    </source>
</evidence>
<gene>
    <name evidence="2" type="ORF">RGB73_29560</name>
</gene>
<proteinExistence type="predicted"/>
<keyword evidence="1" id="KW-0472">Membrane</keyword>
<feature type="transmembrane region" description="Helical" evidence="1">
    <location>
        <begin position="48"/>
        <end position="66"/>
    </location>
</feature>
<protein>
    <recommendedName>
        <fullName evidence="4">LPXTG cell wall anchor domain-containing protein</fullName>
    </recommendedName>
</protein>
<keyword evidence="1" id="KW-0812">Transmembrane</keyword>
<dbReference type="RefSeq" id="WP_310767399.1">
    <property type="nucleotide sequence ID" value="NZ_CP134050.1"/>
</dbReference>
<keyword evidence="3" id="KW-1185">Reference proteome</keyword>
<keyword evidence="1" id="KW-1133">Transmembrane helix</keyword>
<dbReference type="EMBL" id="CP134050">
    <property type="protein sequence ID" value="WNC14759.1"/>
    <property type="molecule type" value="Genomic_DNA"/>
</dbReference>
<organism evidence="2 3">
    <name type="scientific">Brevibacillus brevis</name>
    <name type="common">Bacillus brevis</name>
    <dbReference type="NCBI Taxonomy" id="1393"/>
    <lineage>
        <taxon>Bacteria</taxon>
        <taxon>Bacillati</taxon>
        <taxon>Bacillota</taxon>
        <taxon>Bacilli</taxon>
        <taxon>Bacillales</taxon>
        <taxon>Paenibacillaceae</taxon>
        <taxon>Brevibacillus</taxon>
    </lineage>
</organism>
<reference evidence="2 3" key="1">
    <citation type="submission" date="2023-09" db="EMBL/GenBank/DDBJ databases">
        <title>Complete Genome and Methylome dissection of Bacillus brevis NEB573 original source of BbsI restriction endonuclease.</title>
        <authorList>
            <person name="Fomenkov A."/>
            <person name="Roberts R.D."/>
        </authorList>
    </citation>
    <scope>NUCLEOTIDE SEQUENCE [LARGE SCALE GENOMIC DNA]</scope>
    <source>
        <strain evidence="2 3">NEB573</strain>
    </source>
</reference>
<sequence>MQEIAQKYFTEAYMGTKTAEISDMILPYVEKDPTKFHTTEQFKESVSGGKSLVLLLIGTTVFALLYRRRRV</sequence>
<dbReference type="Proteomes" id="UP001256827">
    <property type="component" value="Chromosome"/>
</dbReference>
<evidence type="ECO:0000313" key="2">
    <source>
        <dbReference type="EMBL" id="WNC14759.1"/>
    </source>
</evidence>
<evidence type="ECO:0008006" key="4">
    <source>
        <dbReference type="Google" id="ProtNLM"/>
    </source>
</evidence>
<name>A0ABY9T5J6_BREBE</name>